<feature type="compositionally biased region" description="Basic and acidic residues" evidence="1">
    <location>
        <begin position="287"/>
        <end position="302"/>
    </location>
</feature>
<sequence>MAFKSSIAPGSPKLSIFLGEGAEVQLPNCTFNTGAARAELRFGTISDSVQFVKRPAPLEDKLIVSRLPSRGRRPNVIVPASKEDTVNEEPTRVSAFNRLSRPKRVVSLAEDDDEPAFTITAKGRESGIFHSSDEDTPKKKSVFSRLTQRKVKIPKQKLDFVSFQGHRNDQRGSFSNSFEPLRLVWKNSTTAELRPQPQENKGCRPPKSYHKGSFSQNLYETYAASKKLRSEKMTPKEFYEKKKRLVSSARRTVFDRLTLARTQTKSSRSKSQPRREVEDEEMSNVDVEIHTVRMVTETRGDPAPEPEQPGVFTRSRRRATDSHSGIGDEGSSQVPLEGQKTGSLPVFRKPASYKEADPPNVEVEDEPAFIYNGDDITRRVQQMERLRQMENREAEYQWLNENMTIMMESMVKMQRQMAALMESQKAQRPRSPNLQPREIPGLVEQGGTSPQPREIPRPGEQEGTSYAPPQAVGLLLWNIDSWMTPFLSTSGITTFQELISQAKKLERTSPKVFSNFQAPRNDREKPKRTEGVKYTATAFNVDKGKGVAESHKPEQAKPPTLGAAGNESKPIPSLKERMNKKYSFRRDKVLKIFKDAVKEGLQLPECKRPEEQNKKDHPNYCPYHRVLGHTIEDCYVFKDWVERQYQEGKITLSKNVLSEQSTEHTRYVTTPSSRGITPVEKSRSGG</sequence>
<feature type="region of interest" description="Disordered" evidence="1">
    <location>
        <begin position="546"/>
        <end position="572"/>
    </location>
</feature>
<feature type="compositionally biased region" description="Basic and acidic residues" evidence="1">
    <location>
        <begin position="546"/>
        <end position="555"/>
    </location>
</feature>
<feature type="region of interest" description="Disordered" evidence="1">
    <location>
        <begin position="421"/>
        <end position="467"/>
    </location>
</feature>
<reference evidence="2" key="2">
    <citation type="journal article" date="2022" name="Hortic Res">
        <title>The genome of Dioscorea zingiberensis sheds light on the biosynthesis, origin and evolution of the medicinally important diosgenin saponins.</title>
        <authorList>
            <person name="Li Y."/>
            <person name="Tan C."/>
            <person name="Li Z."/>
            <person name="Guo J."/>
            <person name="Li S."/>
            <person name="Chen X."/>
            <person name="Wang C."/>
            <person name="Dai X."/>
            <person name="Yang H."/>
            <person name="Song W."/>
            <person name="Hou L."/>
            <person name="Xu J."/>
            <person name="Tong Z."/>
            <person name="Xu A."/>
            <person name="Yuan X."/>
            <person name="Wang W."/>
            <person name="Yang Q."/>
            <person name="Chen L."/>
            <person name="Sun Z."/>
            <person name="Wang K."/>
            <person name="Pan B."/>
            <person name="Chen J."/>
            <person name="Bao Y."/>
            <person name="Liu F."/>
            <person name="Qi X."/>
            <person name="Gang D.R."/>
            <person name="Wen J."/>
            <person name="Li J."/>
        </authorList>
    </citation>
    <scope>NUCLEOTIDE SEQUENCE</scope>
    <source>
        <strain evidence="2">Dzin_1.0</strain>
    </source>
</reference>
<gene>
    <name evidence="2" type="ORF">J5N97_020383</name>
</gene>
<dbReference type="Proteomes" id="UP001085076">
    <property type="component" value="Miscellaneous, Linkage group lg05"/>
</dbReference>
<name>A0A9D5HDD7_9LILI</name>
<dbReference type="EMBL" id="JAGGNH010000005">
    <property type="protein sequence ID" value="KAJ0972424.1"/>
    <property type="molecule type" value="Genomic_DNA"/>
</dbReference>
<keyword evidence="3" id="KW-1185">Reference proteome</keyword>
<comment type="caution">
    <text evidence="2">The sequence shown here is derived from an EMBL/GenBank/DDBJ whole genome shotgun (WGS) entry which is preliminary data.</text>
</comment>
<feature type="region of interest" description="Disordered" evidence="1">
    <location>
        <begin position="659"/>
        <end position="686"/>
    </location>
</feature>
<proteinExistence type="predicted"/>
<feature type="region of interest" description="Disordered" evidence="1">
    <location>
        <begin position="257"/>
        <end position="343"/>
    </location>
</feature>
<protein>
    <submittedName>
        <fullName evidence="2">Uncharacterized protein</fullName>
    </submittedName>
</protein>
<accession>A0A9D5HDD7</accession>
<dbReference type="OrthoDB" id="675927at2759"/>
<dbReference type="AlphaFoldDB" id="A0A9D5HDD7"/>
<evidence type="ECO:0000313" key="2">
    <source>
        <dbReference type="EMBL" id="KAJ0972424.1"/>
    </source>
</evidence>
<organism evidence="2 3">
    <name type="scientific">Dioscorea zingiberensis</name>
    <dbReference type="NCBI Taxonomy" id="325984"/>
    <lineage>
        <taxon>Eukaryota</taxon>
        <taxon>Viridiplantae</taxon>
        <taxon>Streptophyta</taxon>
        <taxon>Embryophyta</taxon>
        <taxon>Tracheophyta</taxon>
        <taxon>Spermatophyta</taxon>
        <taxon>Magnoliopsida</taxon>
        <taxon>Liliopsida</taxon>
        <taxon>Dioscoreales</taxon>
        <taxon>Dioscoreaceae</taxon>
        <taxon>Dioscorea</taxon>
    </lineage>
</organism>
<evidence type="ECO:0000256" key="1">
    <source>
        <dbReference type="SAM" id="MobiDB-lite"/>
    </source>
</evidence>
<feature type="region of interest" description="Disordered" evidence="1">
    <location>
        <begin position="189"/>
        <end position="214"/>
    </location>
</feature>
<reference evidence="2" key="1">
    <citation type="submission" date="2021-03" db="EMBL/GenBank/DDBJ databases">
        <authorList>
            <person name="Li Z."/>
            <person name="Yang C."/>
        </authorList>
    </citation>
    <scope>NUCLEOTIDE SEQUENCE</scope>
    <source>
        <strain evidence="2">Dzin_1.0</strain>
        <tissue evidence="2">Leaf</tissue>
    </source>
</reference>
<feature type="compositionally biased region" description="Polar residues" evidence="1">
    <location>
        <begin position="424"/>
        <end position="434"/>
    </location>
</feature>
<evidence type="ECO:0000313" key="3">
    <source>
        <dbReference type="Proteomes" id="UP001085076"/>
    </source>
</evidence>